<dbReference type="PROSITE" id="PS50011">
    <property type="entry name" value="PROTEIN_KINASE_DOM"/>
    <property type="match status" value="1"/>
</dbReference>
<keyword evidence="5" id="KW-1185">Reference proteome</keyword>
<dbReference type="InterPro" id="IPR000719">
    <property type="entry name" value="Prot_kinase_dom"/>
</dbReference>
<evidence type="ECO:0000313" key="5">
    <source>
        <dbReference type="Proteomes" id="UP000290365"/>
    </source>
</evidence>
<name>A0A4P6JMX5_KTERU</name>
<feature type="transmembrane region" description="Helical" evidence="2">
    <location>
        <begin position="12"/>
        <end position="31"/>
    </location>
</feature>
<dbReference type="AlphaFoldDB" id="A0A4P6JMX5"/>
<dbReference type="PANTHER" id="PTHR10566">
    <property type="entry name" value="CHAPERONE-ACTIVITY OF BC1 COMPLEX CABC1 -RELATED"/>
    <property type="match status" value="1"/>
</dbReference>
<evidence type="ECO:0000313" key="4">
    <source>
        <dbReference type="EMBL" id="QBD76629.1"/>
    </source>
</evidence>
<sequence>MDIEEGLKMYDITLSAFTPILAIIILIFLGGRLLGLRITFLRGLLTAVFGLSCGTALAMIGFRAGNGLSATITSLGFLIFPLLTTMAFMVLGELLIRPGSLIHLQGQLMKPPHPLRAIKLRFARMRRYMQIASIIARNGLSSYFSSSTPTQPVRTSKLAVSFRKTLQEAGGVFVKMGQVLSTRPDLLPAEMIKELSQLQDRVEPASHGQIMQLLEEELGPMLQSSIAHIDSDPMAAASIAQVYHAKLSSGEQVVLKVQRPGIQTLVERDIDILFQVAQTLEVRTSWGRQMHVSELAHGFAENLEEELDFRVEARNLKAMADALKDMPEIVVPRVYTELSTERTLAMEWLDGLNIRKADQLIEELGVERKALARTLLECFLRQVLQHGIFHADPHPGNILILRTGKLGLIDLGSVGRLDPLQQSALRSMLFAIQLKESRILTQALLDITEAPINLDEERLERALAQFLVQRLGAHMPLDARVFTALFELLQQYQLAFPPVVAGVFRSLVTLEGTLTLLDPSFSLVEEAMKLAPQFLQEEIKPASLTRQLMSEIFFLLPTLHRLPRRLDRITAALEKGTLTTRTRLFGHEEELVFVRSLVSNLVQAFLSATLGIVGIFLFKMQGGVSNLFGVSLFQVLGGICMFVGAILLMRVIAITARDQVSQRKD</sequence>
<evidence type="ECO:0000256" key="1">
    <source>
        <dbReference type="ARBA" id="ARBA00009670"/>
    </source>
</evidence>
<gene>
    <name evidence="4" type="ORF">EPA93_11695</name>
</gene>
<feature type="transmembrane region" description="Helical" evidence="2">
    <location>
        <begin position="68"/>
        <end position="91"/>
    </location>
</feature>
<organism evidence="4 5">
    <name type="scientific">Ktedonosporobacter rubrisoli</name>
    <dbReference type="NCBI Taxonomy" id="2509675"/>
    <lineage>
        <taxon>Bacteria</taxon>
        <taxon>Bacillati</taxon>
        <taxon>Chloroflexota</taxon>
        <taxon>Ktedonobacteria</taxon>
        <taxon>Ktedonobacterales</taxon>
        <taxon>Ktedonosporobacteraceae</taxon>
        <taxon>Ktedonosporobacter</taxon>
    </lineage>
</organism>
<dbReference type="GO" id="GO:0004672">
    <property type="term" value="F:protein kinase activity"/>
    <property type="evidence" value="ECO:0007669"/>
    <property type="project" value="InterPro"/>
</dbReference>
<dbReference type="Pfam" id="PF03109">
    <property type="entry name" value="ABC1"/>
    <property type="match status" value="1"/>
</dbReference>
<dbReference type="SUPFAM" id="SSF56112">
    <property type="entry name" value="Protein kinase-like (PK-like)"/>
    <property type="match status" value="1"/>
</dbReference>
<feature type="transmembrane region" description="Helical" evidence="2">
    <location>
        <begin position="43"/>
        <end position="62"/>
    </location>
</feature>
<keyword evidence="2" id="KW-0472">Membrane</keyword>
<dbReference type="InterPro" id="IPR004147">
    <property type="entry name" value="ABC1_dom"/>
</dbReference>
<protein>
    <submittedName>
        <fullName evidence="4">AarF/ABC1/UbiB kinase family protein</fullName>
    </submittedName>
</protein>
<dbReference type="EMBL" id="CP035758">
    <property type="protein sequence ID" value="QBD76629.1"/>
    <property type="molecule type" value="Genomic_DNA"/>
</dbReference>
<keyword evidence="4" id="KW-0418">Kinase</keyword>
<dbReference type="PANTHER" id="PTHR10566:SF113">
    <property type="entry name" value="PROTEIN ACTIVITY OF BC1 COMPLEX KINASE 7, CHLOROPLASTIC"/>
    <property type="match status" value="1"/>
</dbReference>
<evidence type="ECO:0000256" key="2">
    <source>
        <dbReference type="SAM" id="Phobius"/>
    </source>
</evidence>
<dbReference type="InterPro" id="IPR011009">
    <property type="entry name" value="Kinase-like_dom_sf"/>
</dbReference>
<dbReference type="GO" id="GO:0005524">
    <property type="term" value="F:ATP binding"/>
    <property type="evidence" value="ECO:0007669"/>
    <property type="project" value="InterPro"/>
</dbReference>
<evidence type="ECO:0000259" key="3">
    <source>
        <dbReference type="PROSITE" id="PS50011"/>
    </source>
</evidence>
<dbReference type="KEGG" id="kbs:EPA93_11695"/>
<dbReference type="CDD" id="cd05121">
    <property type="entry name" value="ABC1_ADCK3-like"/>
    <property type="match status" value="1"/>
</dbReference>
<comment type="similarity">
    <text evidence="1">Belongs to the protein kinase superfamily. ADCK protein kinase family.</text>
</comment>
<feature type="domain" description="Protein kinase" evidence="3">
    <location>
        <begin position="228"/>
        <end position="554"/>
    </location>
</feature>
<dbReference type="InterPro" id="IPR050154">
    <property type="entry name" value="UbiB_kinase"/>
</dbReference>
<accession>A0A4P6JMX5</accession>
<keyword evidence="4" id="KW-0808">Transferase</keyword>
<keyword evidence="2" id="KW-0812">Transmembrane</keyword>
<keyword evidence="2" id="KW-1133">Transmembrane helix</keyword>
<proteinExistence type="inferred from homology"/>
<reference evidence="4 5" key="1">
    <citation type="submission" date="2019-01" db="EMBL/GenBank/DDBJ databases">
        <title>Ktedonosporobacter rubrisoli SCAWS-G2.</title>
        <authorList>
            <person name="Huang Y."/>
            <person name="Yan B."/>
        </authorList>
    </citation>
    <scope>NUCLEOTIDE SEQUENCE [LARGE SCALE GENOMIC DNA]</scope>
    <source>
        <strain evidence="4 5">SCAWS-G2</strain>
    </source>
</reference>
<feature type="transmembrane region" description="Helical" evidence="2">
    <location>
        <begin position="630"/>
        <end position="653"/>
    </location>
</feature>
<dbReference type="OrthoDB" id="9795390at2"/>
<dbReference type="Proteomes" id="UP000290365">
    <property type="component" value="Chromosome"/>
</dbReference>